<dbReference type="Pfam" id="PF00512">
    <property type="entry name" value="HisKA"/>
    <property type="match status" value="1"/>
</dbReference>
<name>A0A1H0FSU1_9FIRM</name>
<evidence type="ECO:0000256" key="4">
    <source>
        <dbReference type="ARBA" id="ARBA00022679"/>
    </source>
</evidence>
<dbReference type="Gene3D" id="1.10.287.130">
    <property type="match status" value="1"/>
</dbReference>
<dbReference type="InterPro" id="IPR036097">
    <property type="entry name" value="HisK_dim/P_sf"/>
</dbReference>
<gene>
    <name evidence="9" type="ORF">SAMN05192585_1434</name>
</gene>
<organism evidence="9 10">
    <name type="scientific">Acetanaerobacterium elongatum</name>
    <dbReference type="NCBI Taxonomy" id="258515"/>
    <lineage>
        <taxon>Bacteria</taxon>
        <taxon>Bacillati</taxon>
        <taxon>Bacillota</taxon>
        <taxon>Clostridia</taxon>
        <taxon>Eubacteriales</taxon>
        <taxon>Oscillospiraceae</taxon>
        <taxon>Acetanaerobacterium</taxon>
    </lineage>
</organism>
<dbReference type="InterPro" id="IPR050736">
    <property type="entry name" value="Sensor_HK_Regulatory"/>
</dbReference>
<keyword evidence="7" id="KW-0472">Membrane</keyword>
<dbReference type="Gene3D" id="3.30.565.10">
    <property type="entry name" value="Histidine kinase-like ATPase, C-terminal domain"/>
    <property type="match status" value="1"/>
</dbReference>
<dbReference type="AlphaFoldDB" id="A0A1H0FSU1"/>
<dbReference type="SMART" id="SM00388">
    <property type="entry name" value="HisKA"/>
    <property type="match status" value="1"/>
</dbReference>
<dbReference type="GO" id="GO:0000155">
    <property type="term" value="F:phosphorelay sensor kinase activity"/>
    <property type="evidence" value="ECO:0007669"/>
    <property type="project" value="InterPro"/>
</dbReference>
<evidence type="ECO:0000256" key="2">
    <source>
        <dbReference type="ARBA" id="ARBA00012438"/>
    </source>
</evidence>
<reference evidence="9 10" key="1">
    <citation type="submission" date="2016-10" db="EMBL/GenBank/DDBJ databases">
        <authorList>
            <person name="de Groot N.N."/>
        </authorList>
    </citation>
    <scope>NUCLEOTIDE SEQUENCE [LARGE SCALE GENOMIC DNA]</scope>
    <source>
        <strain evidence="9 10">CGMCC 1.5012</strain>
    </source>
</reference>
<feature type="transmembrane region" description="Helical" evidence="7">
    <location>
        <begin position="223"/>
        <end position="240"/>
    </location>
</feature>
<evidence type="ECO:0000256" key="6">
    <source>
        <dbReference type="ARBA" id="ARBA00023012"/>
    </source>
</evidence>
<dbReference type="InterPro" id="IPR003594">
    <property type="entry name" value="HATPase_dom"/>
</dbReference>
<dbReference type="InterPro" id="IPR004358">
    <property type="entry name" value="Sig_transdc_His_kin-like_C"/>
</dbReference>
<feature type="transmembrane region" description="Helical" evidence="7">
    <location>
        <begin position="197"/>
        <end position="218"/>
    </location>
</feature>
<dbReference type="InterPro" id="IPR003661">
    <property type="entry name" value="HisK_dim/P_dom"/>
</dbReference>
<dbReference type="SUPFAM" id="SSF47384">
    <property type="entry name" value="Homodimeric domain of signal transducing histidine kinase"/>
    <property type="match status" value="1"/>
</dbReference>
<evidence type="ECO:0000256" key="5">
    <source>
        <dbReference type="ARBA" id="ARBA00022777"/>
    </source>
</evidence>
<feature type="transmembrane region" description="Helical" evidence="7">
    <location>
        <begin position="260"/>
        <end position="278"/>
    </location>
</feature>
<feature type="transmembrane region" description="Helical" evidence="7">
    <location>
        <begin position="350"/>
        <end position="370"/>
    </location>
</feature>
<proteinExistence type="predicted"/>
<accession>A0A1H0FSU1</accession>
<dbReference type="CDD" id="cd00075">
    <property type="entry name" value="HATPase"/>
    <property type="match status" value="1"/>
</dbReference>
<feature type="transmembrane region" description="Helical" evidence="7">
    <location>
        <begin position="376"/>
        <end position="399"/>
    </location>
</feature>
<dbReference type="PANTHER" id="PTHR43711:SF1">
    <property type="entry name" value="HISTIDINE KINASE 1"/>
    <property type="match status" value="1"/>
</dbReference>
<keyword evidence="7" id="KW-1133">Transmembrane helix</keyword>
<keyword evidence="4" id="KW-0808">Transferase</keyword>
<keyword evidence="7" id="KW-0812">Transmembrane</keyword>
<dbReference type="InterPro" id="IPR036890">
    <property type="entry name" value="HATPase_C_sf"/>
</dbReference>
<dbReference type="PANTHER" id="PTHR43711">
    <property type="entry name" value="TWO-COMPONENT HISTIDINE KINASE"/>
    <property type="match status" value="1"/>
</dbReference>
<dbReference type="PROSITE" id="PS50109">
    <property type="entry name" value="HIS_KIN"/>
    <property type="match status" value="1"/>
</dbReference>
<keyword evidence="5 9" id="KW-0418">Kinase</keyword>
<comment type="catalytic activity">
    <reaction evidence="1">
        <text>ATP + protein L-histidine = ADP + protein N-phospho-L-histidine.</text>
        <dbReference type="EC" id="2.7.13.3"/>
    </reaction>
</comment>
<feature type="transmembrane region" description="Helical" evidence="7">
    <location>
        <begin position="290"/>
        <end position="311"/>
    </location>
</feature>
<dbReference type="SUPFAM" id="SSF55874">
    <property type="entry name" value="ATPase domain of HSP90 chaperone/DNA topoisomerase II/histidine kinase"/>
    <property type="match status" value="1"/>
</dbReference>
<dbReference type="SMART" id="SM00387">
    <property type="entry name" value="HATPase_c"/>
    <property type="match status" value="1"/>
</dbReference>
<keyword evidence="6" id="KW-0902">Two-component regulatory system</keyword>
<evidence type="ECO:0000256" key="1">
    <source>
        <dbReference type="ARBA" id="ARBA00000085"/>
    </source>
</evidence>
<evidence type="ECO:0000256" key="3">
    <source>
        <dbReference type="ARBA" id="ARBA00022553"/>
    </source>
</evidence>
<dbReference type="Pfam" id="PF02518">
    <property type="entry name" value="HATPase_c"/>
    <property type="match status" value="1"/>
</dbReference>
<feature type="domain" description="Histidine kinase" evidence="8">
    <location>
        <begin position="438"/>
        <end position="648"/>
    </location>
</feature>
<dbReference type="InterPro" id="IPR005467">
    <property type="entry name" value="His_kinase_dom"/>
</dbReference>
<dbReference type="STRING" id="258515.SAMN05192585_1434"/>
<dbReference type="EMBL" id="FNID01000043">
    <property type="protein sequence ID" value="SDN97549.1"/>
    <property type="molecule type" value="Genomic_DNA"/>
</dbReference>
<evidence type="ECO:0000256" key="7">
    <source>
        <dbReference type="SAM" id="Phobius"/>
    </source>
</evidence>
<dbReference type="InterPro" id="IPR011623">
    <property type="entry name" value="7TMR_DISM_rcpt_extracell_dom1"/>
</dbReference>
<protein>
    <recommendedName>
        <fullName evidence="2">histidine kinase</fullName>
        <ecNumber evidence="2">2.7.13.3</ecNumber>
    </recommendedName>
</protein>
<dbReference type="Proteomes" id="UP000199182">
    <property type="component" value="Unassembled WGS sequence"/>
</dbReference>
<dbReference type="PRINTS" id="PR00344">
    <property type="entry name" value="BCTRLSENSOR"/>
</dbReference>
<keyword evidence="3" id="KW-0597">Phosphoprotein</keyword>
<keyword evidence="10" id="KW-1185">Reference proteome</keyword>
<evidence type="ECO:0000313" key="9">
    <source>
        <dbReference type="EMBL" id="SDN97549.1"/>
    </source>
</evidence>
<evidence type="ECO:0000259" key="8">
    <source>
        <dbReference type="PROSITE" id="PS50109"/>
    </source>
</evidence>
<dbReference type="CDD" id="cd00082">
    <property type="entry name" value="HisKA"/>
    <property type="match status" value="1"/>
</dbReference>
<evidence type="ECO:0000313" key="10">
    <source>
        <dbReference type="Proteomes" id="UP000199182"/>
    </source>
</evidence>
<dbReference type="EC" id="2.7.13.3" evidence="2"/>
<feature type="transmembrane region" description="Helical" evidence="7">
    <location>
        <begin position="317"/>
        <end position="338"/>
    </location>
</feature>
<sequence>MNTAMFLVLILVVFLLFSLFSGHIKQETPHTEPGYADLTGFDFSNKLAYLLHTSFLYYKNAYYTPEDFKTGNVAQQGIDLTGVDVRFNPGSYGTYRMVLKLPMKESYGISAYSAMYSQRLYINGKEYPSTGIPGTTTDTTIPKSNHYTIYFTPEQEQTEIIIQFANFCHADYGGVLPLYLGSQQMITARDAVVQQRIHIFLGCTVTSFLFFLGLFLFFSKRRAFLWFSIACFTIGVRILVVDEKVIMLLIPNLPWELSIGLEYLSLIVLVLTFLFYINSMFTGALHKTTLWAFGVVCTLYALAVLVLPAVIYTGFMLWFQLIAALFGIYVAAALIYNVARKKENRHTEHLLIFTGVLIFITLSILDIQLHRSGMNFLMLGLSETGMIIFIFVNMLALVLQFSRTEAELDTARRNELQMQETNRLLDRMSRMKSDFLADISHEMRTPLTVIASYAGLTTLQIRKNAVDKNTLDNLETIKREAIRLAGLVEQLKDVAMEKDRQLVLTGADAVSLLREAAEFCSPICLKNNNRITVNANSSCIPLRVNTDSIFQTLINLIINANRHTKDDIIQLTAQIQPLYAVITVADNGDGIDPKLLPKLFERGVSGDGGTGLGLAICKEVIEEHGGEIIVDSTRDKGTAFIIKLPYKNE</sequence>
<dbReference type="Pfam" id="PF07695">
    <property type="entry name" value="7TMR-DISM_7TM"/>
    <property type="match status" value="1"/>
</dbReference>